<dbReference type="InterPro" id="IPR029063">
    <property type="entry name" value="SAM-dependent_MTases_sf"/>
</dbReference>
<evidence type="ECO:0000313" key="3">
    <source>
        <dbReference type="Proteomes" id="UP000184139"/>
    </source>
</evidence>
<evidence type="ECO:0000259" key="1">
    <source>
        <dbReference type="Pfam" id="PF13847"/>
    </source>
</evidence>
<proteinExistence type="predicted"/>
<sequence>MTPSYTNSFSGKGVFPSRYAFTLLIPFRNIFLSPNQLLKRLDLREDHVVLEIGPGPGYFSTHVAKRLTYGRLVLLDIQQEMLDYAKKRLDKKKVTNVDYRLTDGHCLDLEDSVFDRIFMVTVLGEVDNKDGYLEDIHRILKEDGILSISELAGDPDKLSLAEVQSLVSAHGFAVKDVFGSRFNYTVNFTKRTTAP</sequence>
<evidence type="ECO:0000313" key="2">
    <source>
        <dbReference type="EMBL" id="SHI02205.1"/>
    </source>
</evidence>
<keyword evidence="2" id="KW-0808">Transferase</keyword>
<accession>A0A1M5XQU0</accession>
<dbReference type="PANTHER" id="PTHR43667:SF2">
    <property type="entry name" value="FATTY ACID C-METHYL TRANSFERASE"/>
    <property type="match status" value="1"/>
</dbReference>
<keyword evidence="3" id="KW-1185">Reference proteome</keyword>
<dbReference type="AlphaFoldDB" id="A0A1M5XQU0"/>
<reference evidence="2 3" key="1">
    <citation type="submission" date="2016-11" db="EMBL/GenBank/DDBJ databases">
        <authorList>
            <person name="Jaros S."/>
            <person name="Januszkiewicz K."/>
            <person name="Wedrychowicz H."/>
        </authorList>
    </citation>
    <scope>NUCLEOTIDE SEQUENCE [LARGE SCALE GENOMIC DNA]</scope>
    <source>
        <strain evidence="2 3">DSM 9705</strain>
    </source>
</reference>
<protein>
    <submittedName>
        <fullName evidence="2">Methyltransferase domain-containing protein</fullName>
    </submittedName>
</protein>
<dbReference type="PANTHER" id="PTHR43667">
    <property type="entry name" value="CYCLOPROPANE-FATTY-ACYL-PHOSPHOLIPID SYNTHASE"/>
    <property type="match status" value="1"/>
</dbReference>
<dbReference type="InterPro" id="IPR050723">
    <property type="entry name" value="CFA/CMAS"/>
</dbReference>
<dbReference type="GO" id="GO:0008168">
    <property type="term" value="F:methyltransferase activity"/>
    <property type="evidence" value="ECO:0007669"/>
    <property type="project" value="UniProtKB-KW"/>
</dbReference>
<name>A0A1M5XQU0_9BACT</name>
<dbReference type="GO" id="GO:0032259">
    <property type="term" value="P:methylation"/>
    <property type="evidence" value="ECO:0007669"/>
    <property type="project" value="UniProtKB-KW"/>
</dbReference>
<keyword evidence="2" id="KW-0489">Methyltransferase</keyword>
<dbReference type="Proteomes" id="UP000184139">
    <property type="component" value="Unassembled WGS sequence"/>
</dbReference>
<dbReference type="InterPro" id="IPR025714">
    <property type="entry name" value="Methyltranfer_dom"/>
</dbReference>
<dbReference type="EMBL" id="FQXS01000022">
    <property type="protein sequence ID" value="SHI02205.1"/>
    <property type="molecule type" value="Genomic_DNA"/>
</dbReference>
<dbReference type="STRING" id="1121409.SAMN02745124_03275"/>
<feature type="domain" description="Methyltransferase" evidence="1">
    <location>
        <begin position="45"/>
        <end position="152"/>
    </location>
</feature>
<dbReference type="OrthoDB" id="9784101at2"/>
<dbReference type="SUPFAM" id="SSF53335">
    <property type="entry name" value="S-adenosyl-L-methionine-dependent methyltransferases"/>
    <property type="match status" value="1"/>
</dbReference>
<gene>
    <name evidence="2" type="ORF">SAMN02745124_03275</name>
</gene>
<dbReference type="Pfam" id="PF13847">
    <property type="entry name" value="Methyltransf_31"/>
    <property type="match status" value="1"/>
</dbReference>
<organism evidence="2 3">
    <name type="scientific">Desulfofustis glycolicus DSM 9705</name>
    <dbReference type="NCBI Taxonomy" id="1121409"/>
    <lineage>
        <taxon>Bacteria</taxon>
        <taxon>Pseudomonadati</taxon>
        <taxon>Thermodesulfobacteriota</taxon>
        <taxon>Desulfobulbia</taxon>
        <taxon>Desulfobulbales</taxon>
        <taxon>Desulfocapsaceae</taxon>
        <taxon>Desulfofustis</taxon>
    </lineage>
</organism>
<dbReference type="CDD" id="cd02440">
    <property type="entry name" value="AdoMet_MTases"/>
    <property type="match status" value="1"/>
</dbReference>
<dbReference type="Gene3D" id="3.40.50.150">
    <property type="entry name" value="Vaccinia Virus protein VP39"/>
    <property type="match status" value="1"/>
</dbReference>